<dbReference type="RefSeq" id="WP_008306770.1">
    <property type="nucleotide sequence ID" value="NZ_BMZC01000001.1"/>
</dbReference>
<evidence type="ECO:0000313" key="2">
    <source>
        <dbReference type="EMBL" id="GGZ48468.1"/>
    </source>
</evidence>
<evidence type="ECO:0000256" key="1">
    <source>
        <dbReference type="SAM" id="SignalP"/>
    </source>
</evidence>
<keyword evidence="1" id="KW-0732">Signal</keyword>
<comment type="caution">
    <text evidence="2">The sequence shown here is derived from an EMBL/GenBank/DDBJ whole genome shotgun (WGS) entry which is preliminary data.</text>
</comment>
<organism evidence="2 3">
    <name type="scientific">Paraglaciecola chathamensis</name>
    <dbReference type="NCBI Taxonomy" id="368405"/>
    <lineage>
        <taxon>Bacteria</taxon>
        <taxon>Pseudomonadati</taxon>
        <taxon>Pseudomonadota</taxon>
        <taxon>Gammaproteobacteria</taxon>
        <taxon>Alteromonadales</taxon>
        <taxon>Alteromonadaceae</taxon>
        <taxon>Paraglaciecola</taxon>
    </lineage>
</organism>
<gene>
    <name evidence="2" type="ORF">GCM10011274_02930</name>
</gene>
<dbReference type="InterPro" id="IPR010727">
    <property type="entry name" value="DUF1302"/>
</dbReference>
<dbReference type="EMBL" id="BMZC01000001">
    <property type="protein sequence ID" value="GGZ48468.1"/>
    <property type="molecule type" value="Genomic_DNA"/>
</dbReference>
<reference evidence="2" key="2">
    <citation type="submission" date="2020-09" db="EMBL/GenBank/DDBJ databases">
        <authorList>
            <person name="Sun Q."/>
            <person name="Kim S."/>
        </authorList>
    </citation>
    <scope>NUCLEOTIDE SEQUENCE</scope>
    <source>
        <strain evidence="2">KCTC 32337</strain>
    </source>
</reference>
<sequence length="600" mass="67462">MIIKLKNLTLCVGLVLVSSLVTPTVYAADVSVSGFIRQELAYKTSNDENIFNQGGNLYNGRPVTSSFSGLEVTRAGDRSDNEWSLLLTRAELDFEFTLSNNWNAFVKVRGIFDSKIYDDYSGTNMFEVPLHGDCGSALEICGDDYMVDLPSAYLDYNNGPLWLRIGNQQIAWGEALFFRVADVANGLDLRRHSFLDWASEEYADERVASPGIRGSYRIDETWELEAFAQQFSPSIYGNENTPYNVIFSSFVIQQEEGFDKVDDNWNAGLRLRGQLGDLGLQFFAVSRRNPDGVFRWTESNINPFAGDAELDGLGQLLSQTPFELDAQGVWTAEEWYTYAAAARLDGVTALDSTIREFSASQALGAFLVTGDPSGTCGALGLDERGCAAFELDFFFDSSGSGFGPLRGHLAREYPYENIFGWGFNYVNFADPDSFLDQLVTRFEMSYTPNKKFTRPDLSRELIEEDEFSASIVFEKYHRFSQNFPATFMVFEYMFKSESDMFGRHTSGFDNDGIPKGEDNFQAIAFAFQQPSPSLLWRFDMSLLYDLNGGLFLQPGVRYKPSSAITIEAYANIFESDGNNDDIIETIEWTDEIGIRLGFQF</sequence>
<proteinExistence type="predicted"/>
<evidence type="ECO:0000313" key="3">
    <source>
        <dbReference type="Proteomes" id="UP000622604"/>
    </source>
</evidence>
<reference evidence="2" key="1">
    <citation type="journal article" date="2014" name="Int. J. Syst. Evol. Microbiol.">
        <title>Complete genome sequence of Corynebacterium casei LMG S-19264T (=DSM 44701T), isolated from a smear-ripened cheese.</title>
        <authorList>
            <consortium name="US DOE Joint Genome Institute (JGI-PGF)"/>
            <person name="Walter F."/>
            <person name="Albersmeier A."/>
            <person name="Kalinowski J."/>
            <person name="Ruckert C."/>
        </authorList>
    </citation>
    <scope>NUCLEOTIDE SEQUENCE</scope>
    <source>
        <strain evidence="2">KCTC 32337</strain>
    </source>
</reference>
<dbReference type="Pfam" id="PF06980">
    <property type="entry name" value="DUF1302"/>
    <property type="match status" value="1"/>
</dbReference>
<name>A0A8H9I6V4_9ALTE</name>
<dbReference type="AlphaFoldDB" id="A0A8H9I6V4"/>
<dbReference type="Proteomes" id="UP000622604">
    <property type="component" value="Unassembled WGS sequence"/>
</dbReference>
<feature type="chain" id="PRO_5034477799" description="Phosphate-selective porin O and P" evidence="1">
    <location>
        <begin position="28"/>
        <end position="600"/>
    </location>
</feature>
<feature type="signal peptide" evidence="1">
    <location>
        <begin position="1"/>
        <end position="27"/>
    </location>
</feature>
<evidence type="ECO:0008006" key="4">
    <source>
        <dbReference type="Google" id="ProtNLM"/>
    </source>
</evidence>
<accession>A0A8H9I6V4</accession>
<protein>
    <recommendedName>
        <fullName evidence="4">Phosphate-selective porin O and P</fullName>
    </recommendedName>
</protein>